<dbReference type="PROSITE" id="PS50871">
    <property type="entry name" value="C1Q"/>
    <property type="match status" value="1"/>
</dbReference>
<evidence type="ECO:0000313" key="4">
    <source>
        <dbReference type="Proteomes" id="UP000596742"/>
    </source>
</evidence>
<protein>
    <recommendedName>
        <fullName evidence="2">C1q domain-containing protein</fullName>
    </recommendedName>
</protein>
<feature type="chain" id="PRO_5032868644" description="C1q domain-containing protein" evidence="1">
    <location>
        <begin position="17"/>
        <end position="313"/>
    </location>
</feature>
<dbReference type="OrthoDB" id="6104115at2759"/>
<name>A0A8B6C0P5_MYTGA</name>
<dbReference type="InterPro" id="IPR001073">
    <property type="entry name" value="C1q_dom"/>
</dbReference>
<keyword evidence="1" id="KW-0732">Signal</keyword>
<dbReference type="Proteomes" id="UP000596742">
    <property type="component" value="Unassembled WGS sequence"/>
</dbReference>
<dbReference type="SUPFAM" id="SSF49842">
    <property type="entry name" value="TNF-like"/>
    <property type="match status" value="1"/>
</dbReference>
<keyword evidence="4" id="KW-1185">Reference proteome</keyword>
<organism evidence="3 4">
    <name type="scientific">Mytilus galloprovincialis</name>
    <name type="common">Mediterranean mussel</name>
    <dbReference type="NCBI Taxonomy" id="29158"/>
    <lineage>
        <taxon>Eukaryota</taxon>
        <taxon>Metazoa</taxon>
        <taxon>Spiralia</taxon>
        <taxon>Lophotrochozoa</taxon>
        <taxon>Mollusca</taxon>
        <taxon>Bivalvia</taxon>
        <taxon>Autobranchia</taxon>
        <taxon>Pteriomorphia</taxon>
        <taxon>Mytilida</taxon>
        <taxon>Mytiloidea</taxon>
        <taxon>Mytilidae</taxon>
        <taxon>Mytilinae</taxon>
        <taxon>Mytilus</taxon>
    </lineage>
</organism>
<feature type="signal peptide" evidence="1">
    <location>
        <begin position="1"/>
        <end position="16"/>
    </location>
</feature>
<gene>
    <name evidence="3" type="ORF">MGAL_10B026484</name>
</gene>
<evidence type="ECO:0000313" key="3">
    <source>
        <dbReference type="EMBL" id="VDH98584.1"/>
    </source>
</evidence>
<dbReference type="InterPro" id="IPR008983">
    <property type="entry name" value="Tumour_necrosis_fac-like_dom"/>
</dbReference>
<evidence type="ECO:0000259" key="2">
    <source>
        <dbReference type="PROSITE" id="PS50871"/>
    </source>
</evidence>
<accession>A0A8B6C0P5</accession>
<proteinExistence type="predicted"/>
<dbReference type="Pfam" id="PF00386">
    <property type="entry name" value="C1q"/>
    <property type="match status" value="1"/>
</dbReference>
<evidence type="ECO:0000256" key="1">
    <source>
        <dbReference type="SAM" id="SignalP"/>
    </source>
</evidence>
<feature type="domain" description="C1q" evidence="2">
    <location>
        <begin position="176"/>
        <end position="313"/>
    </location>
</feature>
<reference evidence="3" key="1">
    <citation type="submission" date="2018-11" db="EMBL/GenBank/DDBJ databases">
        <authorList>
            <person name="Alioto T."/>
            <person name="Alioto T."/>
        </authorList>
    </citation>
    <scope>NUCLEOTIDE SEQUENCE</scope>
</reference>
<dbReference type="AlphaFoldDB" id="A0A8B6C0P5"/>
<sequence length="313" mass="35173">MCGLLFLCCVFMFTSGFLLDQEPQQSQGQTDIAILERKFLGLQEKNVLLVDNLKRLQIQYDSLSSALLNTTSELKTIQKKNIQQLQTVDSLQQKLHTLETLVNSSHSQEQARNQDVLVLQTQMQETNTKLSNSYNNLTIQLQTTNYNLNKRSMDQFRVLEGRLYNVEKRQNDSLVSVKQSVGLFACVSSLSSLNQRTTIKYQKIKTSEGITNQYLTSFESSGVFVCEVPGLYHISVVTLSTTHRASVVIYLNNEQLLRGHINDYNSGNGVMYDIGVGIVVTKLKKDETISIKTGHLDMDIAADDSCLTIVKVG</sequence>
<dbReference type="Gene3D" id="2.60.120.40">
    <property type="match status" value="1"/>
</dbReference>
<dbReference type="EMBL" id="UYJE01001024">
    <property type="protein sequence ID" value="VDH98584.1"/>
    <property type="molecule type" value="Genomic_DNA"/>
</dbReference>
<comment type="caution">
    <text evidence="3">The sequence shown here is derived from an EMBL/GenBank/DDBJ whole genome shotgun (WGS) entry which is preliminary data.</text>
</comment>